<proteinExistence type="predicted"/>
<dbReference type="Gene3D" id="2.30.30.490">
    <property type="match status" value="1"/>
</dbReference>
<feature type="compositionally biased region" description="Low complexity" evidence="1">
    <location>
        <begin position="109"/>
        <end position="129"/>
    </location>
</feature>
<feature type="region of interest" description="Disordered" evidence="1">
    <location>
        <begin position="212"/>
        <end position="268"/>
    </location>
</feature>
<feature type="compositionally biased region" description="Low complexity" evidence="1">
    <location>
        <begin position="356"/>
        <end position="371"/>
    </location>
</feature>
<dbReference type="GO" id="GO:0045892">
    <property type="term" value="P:negative regulation of DNA-templated transcription"/>
    <property type="evidence" value="ECO:0007669"/>
    <property type="project" value="TreeGrafter"/>
</dbReference>
<dbReference type="PROSITE" id="PS51038">
    <property type="entry name" value="BAH"/>
    <property type="match status" value="1"/>
</dbReference>
<dbReference type="InterPro" id="IPR053032">
    <property type="entry name" value="BAH_domain-containing"/>
</dbReference>
<dbReference type="PRINTS" id="PR01217">
    <property type="entry name" value="PRICHEXTENSN"/>
</dbReference>
<dbReference type="GO" id="GO:0031507">
    <property type="term" value="P:heterochromatin formation"/>
    <property type="evidence" value="ECO:0007669"/>
    <property type="project" value="TreeGrafter"/>
</dbReference>
<feature type="domain" description="BAH" evidence="2">
    <location>
        <begin position="838"/>
        <end position="990"/>
    </location>
</feature>
<dbReference type="InterPro" id="IPR043151">
    <property type="entry name" value="BAH_sf"/>
</dbReference>
<dbReference type="GO" id="GO:0000976">
    <property type="term" value="F:transcription cis-regulatory region binding"/>
    <property type="evidence" value="ECO:0007669"/>
    <property type="project" value="TreeGrafter"/>
</dbReference>
<reference evidence="3" key="1">
    <citation type="journal article" date="2016" name="Sci. Rep.">
        <title>Molecular characterization of firefly nuptial gifts: a multi-omics approach sheds light on postcopulatory sexual selection.</title>
        <authorList>
            <person name="Al-Wathiqui N."/>
            <person name="Fallon T.R."/>
            <person name="South A."/>
            <person name="Weng J.K."/>
            <person name="Lewis S.M."/>
        </authorList>
    </citation>
    <scope>NUCLEOTIDE SEQUENCE</scope>
</reference>
<dbReference type="GO" id="GO:0005677">
    <property type="term" value="C:chromatin silencing complex"/>
    <property type="evidence" value="ECO:0007669"/>
    <property type="project" value="TreeGrafter"/>
</dbReference>
<dbReference type="EMBL" id="GEZM01055146">
    <property type="protein sequence ID" value="JAV73110.1"/>
    <property type="molecule type" value="Transcribed_RNA"/>
</dbReference>
<dbReference type="PANTHER" id="PTHR46576">
    <property type="entry name" value="BROMO ADJACENT HOMOLOGY DOMAIN-CONTAINING 1 PROTEIN"/>
    <property type="match status" value="1"/>
</dbReference>
<feature type="compositionally biased region" description="Pro residues" evidence="1">
    <location>
        <begin position="252"/>
        <end position="268"/>
    </location>
</feature>
<dbReference type="AlphaFoldDB" id="A0A1Y1LLA1"/>
<sequence>MKIKMPCKLCEVSLDHSKLGVANCTHSTFPFPPQIPIFLPPIFNLGTFPIQNTSMLRDMMLAAYLFKGYYQPAGPLINVPQHGHPQSTSLGKTAPLSEVSSSPTPPPSHQTHSQSSTTDSLDSDVIITSATTAKEAIPPQHPPPPPPPTYRYSQYHPPHPGYAYGYPPQYYPSPHHPASYHHDLCYPNPYLHHKPYPPPTYRRHLTAPAGTQYYQANPPDIYHPPPPAPTQQNQQVVTANPPSSSTYQSAPSGPPPLLESYPPPPTLVEPYPPPPHYYPGYGPAPPPACYTHSPPSRTLPYLNAAYQSCPCPMQSCPKNVHTGPLTGDSKRSSHISSIAKDSLPLPPVALALPLEPVSATGPPSPARGSAGMPPPPSPAGATYQPPPPAPKQEELESVDCKPIEKRRKARVGKNMVRNNIAANFPENTMLLMCHQPTQASMCVTNVKREIESPEGKVCVSEEALKSKVEPPEIRLPSETIEETACVKNEKIAPCLKTEVSTKEEKAPLELEEEKKVSVDQLPCQKTVAENVKVKNMKRKLSILNEKPDVASPPPQKKQKLDKVMKANGSYKDLIKKNVPSIKINNGKRKLNIDAVIRPMLIKNSKLKIRKSSVKRKLSPSKDELHSKRAKLSRPLIASNLHNSKQNLKTLKGKCSAAFDLSENKEPAQKTTLKKLQVNSKNSISEKKLAPEILDHLFAKNNVDRTIDCVVNRYSEILRTSKRSEASKIDDQSRKLKINNNPECVVKSTNVNNNNSASLKSKVVTPKKVGASKRKCKRKSVEVPVQVVPKVPRRQLQVPKWSNGWTWKGEPYQAKVFLNSDETVVVRKCYPAMMHAEGDTIEPKDCVLLKAGPRRNDLPFVAKVATLWENPDDGEMMMSLLWYYRPEHTEQGRQDYDESDEVFASRHKDTNSVACIEDKCFVLTFNEYCRYRKSLRRIEEGMEDTSTCIPNPEPYPRSHRQPPSTCLTSYDLIFFCRRVYDFRQKRIVKNPS</sequence>
<evidence type="ECO:0000259" key="2">
    <source>
        <dbReference type="PROSITE" id="PS51038"/>
    </source>
</evidence>
<name>A0A1Y1LLA1_PHOPY</name>
<feature type="region of interest" description="Disordered" evidence="1">
    <location>
        <begin position="356"/>
        <end position="401"/>
    </location>
</feature>
<dbReference type="PANTHER" id="PTHR46576:SF1">
    <property type="entry name" value="BROMO ADJACENT HOMOLOGY DOMAIN-CONTAINING 1 PROTEIN"/>
    <property type="match status" value="1"/>
</dbReference>
<accession>A0A1Y1LLA1</accession>
<dbReference type="SMART" id="SM00439">
    <property type="entry name" value="BAH"/>
    <property type="match status" value="1"/>
</dbReference>
<protein>
    <recommendedName>
        <fullName evidence="2">BAH domain-containing protein</fullName>
    </recommendedName>
</protein>
<feature type="region of interest" description="Disordered" evidence="1">
    <location>
        <begin position="80"/>
        <end position="156"/>
    </location>
</feature>
<dbReference type="GO" id="GO:0003682">
    <property type="term" value="F:chromatin binding"/>
    <property type="evidence" value="ECO:0007669"/>
    <property type="project" value="InterPro"/>
</dbReference>
<dbReference type="Pfam" id="PF01426">
    <property type="entry name" value="BAH"/>
    <property type="match status" value="1"/>
</dbReference>
<evidence type="ECO:0000313" key="3">
    <source>
        <dbReference type="EMBL" id="JAV73110.1"/>
    </source>
</evidence>
<dbReference type="InterPro" id="IPR001025">
    <property type="entry name" value="BAH_dom"/>
</dbReference>
<feature type="compositionally biased region" description="Low complexity" evidence="1">
    <location>
        <begin position="230"/>
        <end position="242"/>
    </location>
</feature>
<feature type="compositionally biased region" description="Pro residues" evidence="1">
    <location>
        <begin position="139"/>
        <end position="149"/>
    </location>
</feature>
<organism evidence="3">
    <name type="scientific">Photinus pyralis</name>
    <name type="common">Common eastern firefly</name>
    <name type="synonym">Lampyris pyralis</name>
    <dbReference type="NCBI Taxonomy" id="7054"/>
    <lineage>
        <taxon>Eukaryota</taxon>
        <taxon>Metazoa</taxon>
        <taxon>Ecdysozoa</taxon>
        <taxon>Arthropoda</taxon>
        <taxon>Hexapoda</taxon>
        <taxon>Insecta</taxon>
        <taxon>Pterygota</taxon>
        <taxon>Neoptera</taxon>
        <taxon>Endopterygota</taxon>
        <taxon>Coleoptera</taxon>
        <taxon>Polyphaga</taxon>
        <taxon>Elateriformia</taxon>
        <taxon>Elateroidea</taxon>
        <taxon>Lampyridae</taxon>
        <taxon>Lampyrinae</taxon>
        <taxon>Photinus</taxon>
    </lineage>
</organism>
<feature type="compositionally biased region" description="Pro residues" evidence="1">
    <location>
        <begin position="372"/>
        <end position="390"/>
    </location>
</feature>
<evidence type="ECO:0000256" key="1">
    <source>
        <dbReference type="SAM" id="MobiDB-lite"/>
    </source>
</evidence>
<feature type="compositionally biased region" description="Basic and acidic residues" evidence="1">
    <location>
        <begin position="391"/>
        <end position="401"/>
    </location>
</feature>